<reference evidence="6 7" key="1">
    <citation type="submission" date="2020-08" db="EMBL/GenBank/DDBJ databases">
        <title>Cohnella phylogeny.</title>
        <authorList>
            <person name="Dunlap C."/>
        </authorList>
    </citation>
    <scope>NUCLEOTIDE SEQUENCE [LARGE SCALE GENOMIC DNA]</scope>
    <source>
        <strain evidence="6 7">CBP 2801</strain>
    </source>
</reference>
<keyword evidence="7" id="KW-1185">Reference proteome</keyword>
<protein>
    <submittedName>
        <fullName evidence="6">TetR/AcrR family transcriptional regulator</fullName>
    </submittedName>
</protein>
<dbReference type="PANTHER" id="PTHR30055:SF234">
    <property type="entry name" value="HTH-TYPE TRANSCRIPTIONAL REGULATOR BETI"/>
    <property type="match status" value="1"/>
</dbReference>
<keyword evidence="3" id="KW-0804">Transcription</keyword>
<dbReference type="EMBL" id="JACJVO010000015">
    <property type="protein sequence ID" value="MBB6731757.1"/>
    <property type="molecule type" value="Genomic_DNA"/>
</dbReference>
<dbReference type="GO" id="GO:0000976">
    <property type="term" value="F:transcription cis-regulatory region binding"/>
    <property type="evidence" value="ECO:0007669"/>
    <property type="project" value="TreeGrafter"/>
</dbReference>
<dbReference type="Gene3D" id="1.10.357.10">
    <property type="entry name" value="Tetracycline Repressor, domain 2"/>
    <property type="match status" value="1"/>
</dbReference>
<keyword evidence="2 4" id="KW-0238">DNA-binding</keyword>
<dbReference type="AlphaFoldDB" id="A0A7X0SKP6"/>
<proteinExistence type="predicted"/>
<dbReference type="PANTHER" id="PTHR30055">
    <property type="entry name" value="HTH-TYPE TRANSCRIPTIONAL REGULATOR RUTR"/>
    <property type="match status" value="1"/>
</dbReference>
<dbReference type="InterPro" id="IPR001647">
    <property type="entry name" value="HTH_TetR"/>
</dbReference>
<feature type="domain" description="HTH tetR-type" evidence="5">
    <location>
        <begin position="11"/>
        <end position="71"/>
    </location>
</feature>
<dbReference type="InterPro" id="IPR050109">
    <property type="entry name" value="HTH-type_TetR-like_transc_reg"/>
</dbReference>
<evidence type="ECO:0000259" key="5">
    <source>
        <dbReference type="PROSITE" id="PS50977"/>
    </source>
</evidence>
<evidence type="ECO:0000256" key="4">
    <source>
        <dbReference type="PROSITE-ProRule" id="PRU00335"/>
    </source>
</evidence>
<dbReference type="Proteomes" id="UP000564644">
    <property type="component" value="Unassembled WGS sequence"/>
</dbReference>
<dbReference type="GO" id="GO:0003700">
    <property type="term" value="F:DNA-binding transcription factor activity"/>
    <property type="evidence" value="ECO:0007669"/>
    <property type="project" value="TreeGrafter"/>
</dbReference>
<accession>A0A7X0SKP6</accession>
<dbReference type="PRINTS" id="PR00455">
    <property type="entry name" value="HTHTETR"/>
</dbReference>
<dbReference type="Pfam" id="PF00440">
    <property type="entry name" value="TetR_N"/>
    <property type="match status" value="1"/>
</dbReference>
<evidence type="ECO:0000256" key="3">
    <source>
        <dbReference type="ARBA" id="ARBA00023163"/>
    </source>
</evidence>
<evidence type="ECO:0000313" key="7">
    <source>
        <dbReference type="Proteomes" id="UP000564644"/>
    </source>
</evidence>
<dbReference type="SUPFAM" id="SSF46689">
    <property type="entry name" value="Homeodomain-like"/>
    <property type="match status" value="1"/>
</dbReference>
<dbReference type="RefSeq" id="WP_185129429.1">
    <property type="nucleotide sequence ID" value="NZ_JACJVO010000015.1"/>
</dbReference>
<keyword evidence="1" id="KW-0805">Transcription regulation</keyword>
<evidence type="ECO:0000256" key="1">
    <source>
        <dbReference type="ARBA" id="ARBA00023015"/>
    </source>
</evidence>
<name>A0A7X0SKP6_9BACL</name>
<dbReference type="PROSITE" id="PS50977">
    <property type="entry name" value="HTH_TETR_2"/>
    <property type="match status" value="1"/>
</dbReference>
<gene>
    <name evidence="6" type="ORF">H7C18_12620</name>
</gene>
<sequence>MPIRKERSDAAAHRRLILETARNLFSQYGVSEVSMHQIAKTAGIGQGTLYRRYAHKGDLCSDLMEDTGQRLLDELERDLADISGREAAERLGLVMDRIIDFIDEKCQFLIPLHNVYACETDRTAFFRSPIYLRVKELVTKLYDEMRTDNGEKEKSAFAAHALLSSLNPIGYLHLRNELGYSKDAIKQYYRCLYSRV</sequence>
<feature type="DNA-binding region" description="H-T-H motif" evidence="4">
    <location>
        <begin position="34"/>
        <end position="53"/>
    </location>
</feature>
<evidence type="ECO:0000256" key="2">
    <source>
        <dbReference type="ARBA" id="ARBA00023125"/>
    </source>
</evidence>
<comment type="caution">
    <text evidence="6">The sequence shown here is derived from an EMBL/GenBank/DDBJ whole genome shotgun (WGS) entry which is preliminary data.</text>
</comment>
<organism evidence="6 7">
    <name type="scientific">Cohnella zeiphila</name>
    <dbReference type="NCBI Taxonomy" id="2761120"/>
    <lineage>
        <taxon>Bacteria</taxon>
        <taxon>Bacillati</taxon>
        <taxon>Bacillota</taxon>
        <taxon>Bacilli</taxon>
        <taxon>Bacillales</taxon>
        <taxon>Paenibacillaceae</taxon>
        <taxon>Cohnella</taxon>
    </lineage>
</organism>
<evidence type="ECO:0000313" key="6">
    <source>
        <dbReference type="EMBL" id="MBB6731757.1"/>
    </source>
</evidence>
<dbReference type="InterPro" id="IPR009057">
    <property type="entry name" value="Homeodomain-like_sf"/>
</dbReference>